<dbReference type="EMBL" id="CP067341">
    <property type="protein sequence ID" value="QQP10264.1"/>
    <property type="molecule type" value="Genomic_DNA"/>
</dbReference>
<organism evidence="1 2">
    <name type="scientific">Lysinibacillus agricola</name>
    <dbReference type="NCBI Taxonomy" id="2590012"/>
    <lineage>
        <taxon>Bacteria</taxon>
        <taxon>Bacillati</taxon>
        <taxon>Bacillota</taxon>
        <taxon>Bacilli</taxon>
        <taxon>Bacillales</taxon>
        <taxon>Bacillaceae</taxon>
        <taxon>Lysinibacillus</taxon>
    </lineage>
</organism>
<evidence type="ECO:0000313" key="1">
    <source>
        <dbReference type="EMBL" id="QQP10264.1"/>
    </source>
</evidence>
<accession>A0ABX7APU5</accession>
<proteinExistence type="predicted"/>
<dbReference type="RefSeq" id="WP_155242506.1">
    <property type="nucleotide sequence ID" value="NZ_CP067341.1"/>
</dbReference>
<gene>
    <name evidence="1" type="ORF">FJQ98_13190</name>
</gene>
<protein>
    <submittedName>
        <fullName evidence="1">Uncharacterized protein</fullName>
    </submittedName>
</protein>
<keyword evidence="2" id="KW-1185">Reference proteome</keyword>
<reference evidence="1 2" key="1">
    <citation type="submission" date="2020-01" db="EMBL/GenBank/DDBJ databases">
        <authorList>
            <person name="Liu G."/>
            <person name="Liu B."/>
        </authorList>
    </citation>
    <scope>NUCLEOTIDE SEQUENCE [LARGE SCALE GENOMIC DNA]</scope>
    <source>
        <strain evidence="1 2">FJAT-51161</strain>
    </source>
</reference>
<dbReference type="Proteomes" id="UP000596049">
    <property type="component" value="Chromosome"/>
</dbReference>
<name>A0ABX7APU5_9BACI</name>
<sequence length="53" mass="6139">MKLARQNEAEECFLEALKLRKTKEDFSLIDSTQKALNLLNELEWKASSENPDV</sequence>
<evidence type="ECO:0000313" key="2">
    <source>
        <dbReference type="Proteomes" id="UP000596049"/>
    </source>
</evidence>